<comment type="caution">
    <text evidence="1">The sequence shown here is derived from an EMBL/GenBank/DDBJ whole genome shotgun (WGS) entry which is preliminary data.</text>
</comment>
<evidence type="ECO:0000313" key="1">
    <source>
        <dbReference type="EMBL" id="MBD2499544.1"/>
    </source>
</evidence>
<accession>A0ABR8CX77</accession>
<dbReference type="Proteomes" id="UP000661112">
    <property type="component" value="Unassembled WGS sequence"/>
</dbReference>
<dbReference type="EMBL" id="JACJSG010000003">
    <property type="protein sequence ID" value="MBD2499544.1"/>
    <property type="molecule type" value="Genomic_DNA"/>
</dbReference>
<evidence type="ECO:0000313" key="2">
    <source>
        <dbReference type="Proteomes" id="UP000661112"/>
    </source>
</evidence>
<protein>
    <submittedName>
        <fullName evidence="1">Uncharacterized protein</fullName>
    </submittedName>
</protein>
<keyword evidence="2" id="KW-1185">Reference proteome</keyword>
<proteinExistence type="predicted"/>
<sequence length="84" mass="9830">MEHDFTVTTGQIEREIALDAFPSPEQLWQCYCQWKGIDNPQQAIITQEYYDDSSGKVPRYYQVNAINRTVEASIQLLSKQINRF</sequence>
<reference evidence="1 2" key="1">
    <citation type="journal article" date="2020" name="ISME J.">
        <title>Comparative genomics reveals insights into cyanobacterial evolution and habitat adaptation.</title>
        <authorList>
            <person name="Chen M.Y."/>
            <person name="Teng W.K."/>
            <person name="Zhao L."/>
            <person name="Hu C.X."/>
            <person name="Zhou Y.K."/>
            <person name="Han B.P."/>
            <person name="Song L.R."/>
            <person name="Shu W.S."/>
        </authorList>
    </citation>
    <scope>NUCLEOTIDE SEQUENCE [LARGE SCALE GENOMIC DNA]</scope>
    <source>
        <strain evidence="1 2">FACHB-119</strain>
    </source>
</reference>
<name>A0ABR8CX77_9NOST</name>
<organism evidence="1 2">
    <name type="scientific">Anabaena azotica FACHB-119</name>
    <dbReference type="NCBI Taxonomy" id="947527"/>
    <lineage>
        <taxon>Bacteria</taxon>
        <taxon>Bacillati</taxon>
        <taxon>Cyanobacteriota</taxon>
        <taxon>Cyanophyceae</taxon>
        <taxon>Nostocales</taxon>
        <taxon>Nostocaceae</taxon>
        <taxon>Anabaena</taxon>
        <taxon>Anabaena azotica</taxon>
    </lineage>
</organism>
<gene>
    <name evidence="1" type="ORF">H6G83_02740</name>
</gene>